<dbReference type="InterPro" id="IPR019787">
    <property type="entry name" value="Znf_PHD-finger"/>
</dbReference>
<dbReference type="SMART" id="SM00487">
    <property type="entry name" value="DEXDc"/>
    <property type="match status" value="1"/>
</dbReference>
<evidence type="ECO:0000256" key="2">
    <source>
        <dbReference type="ARBA" id="ARBA00022771"/>
    </source>
</evidence>
<evidence type="ECO:0000259" key="8">
    <source>
        <dbReference type="PROSITE" id="PS51192"/>
    </source>
</evidence>
<name>A0A6P6Y522_DERPT</name>
<dbReference type="OrthoDB" id="5857104at2759"/>
<evidence type="ECO:0000256" key="4">
    <source>
        <dbReference type="ARBA" id="ARBA00022833"/>
    </source>
</evidence>
<dbReference type="PROSITE" id="PS01359">
    <property type="entry name" value="ZF_PHD_1"/>
    <property type="match status" value="1"/>
</dbReference>
<dbReference type="InterPro" id="IPR013083">
    <property type="entry name" value="Znf_RING/FYVE/PHD"/>
</dbReference>
<dbReference type="SMART" id="SM00490">
    <property type="entry name" value="HELICc"/>
    <property type="match status" value="1"/>
</dbReference>
<dbReference type="Pfam" id="PF00628">
    <property type="entry name" value="PHD"/>
    <property type="match status" value="1"/>
</dbReference>
<dbReference type="SUPFAM" id="SSF52540">
    <property type="entry name" value="P-loop containing nucleoside triphosphate hydrolases"/>
    <property type="match status" value="2"/>
</dbReference>
<dbReference type="InParanoid" id="A0A6P6Y522"/>
<dbReference type="PROSITE" id="PS51192">
    <property type="entry name" value="HELICASE_ATP_BIND_1"/>
    <property type="match status" value="1"/>
</dbReference>
<proteinExistence type="predicted"/>
<dbReference type="RefSeq" id="XP_027200375.1">
    <property type="nucleotide sequence ID" value="XM_027344574.1"/>
</dbReference>
<protein>
    <submittedName>
        <fullName evidence="11">Probable chromatin-remodeling complex ATPase chain</fullName>
    </submittedName>
</protein>
<dbReference type="InterPro" id="IPR001650">
    <property type="entry name" value="Helicase_C-like"/>
</dbReference>
<accession>A0A6P6Y522</accession>
<evidence type="ECO:0000259" key="7">
    <source>
        <dbReference type="PROSITE" id="PS50016"/>
    </source>
</evidence>
<feature type="domain" description="PHD-type" evidence="7">
    <location>
        <begin position="16"/>
        <end position="65"/>
    </location>
</feature>
<evidence type="ECO:0000256" key="6">
    <source>
        <dbReference type="SAM" id="MobiDB-lite"/>
    </source>
</evidence>
<dbReference type="InterPro" id="IPR000330">
    <property type="entry name" value="SNF2_N"/>
</dbReference>
<evidence type="ECO:0000256" key="5">
    <source>
        <dbReference type="PROSITE-ProRule" id="PRU00146"/>
    </source>
</evidence>
<dbReference type="Gene3D" id="3.40.50.10810">
    <property type="entry name" value="Tandem AAA-ATPase domain"/>
    <property type="match status" value="1"/>
</dbReference>
<dbReference type="InterPro" id="IPR049730">
    <property type="entry name" value="SNF2/RAD54-like_C"/>
</dbReference>
<keyword evidence="2 5" id="KW-0863">Zinc-finger</keyword>
<feature type="non-terminal residue" evidence="11">
    <location>
        <position position="779"/>
    </location>
</feature>
<dbReference type="KEGG" id="dpte:113794455"/>
<evidence type="ECO:0000313" key="11">
    <source>
        <dbReference type="RefSeq" id="XP_027200375.1"/>
    </source>
</evidence>
<dbReference type="InterPro" id="IPR038718">
    <property type="entry name" value="SNF2-like_sf"/>
</dbReference>
<dbReference type="InterPro" id="IPR011011">
    <property type="entry name" value="Znf_FYVE_PHD"/>
</dbReference>
<dbReference type="Gene3D" id="3.40.50.300">
    <property type="entry name" value="P-loop containing nucleotide triphosphate hydrolases"/>
    <property type="match status" value="1"/>
</dbReference>
<dbReference type="PANTHER" id="PTHR10799">
    <property type="entry name" value="SNF2/RAD54 HELICASE FAMILY"/>
    <property type="match status" value="1"/>
</dbReference>
<dbReference type="GO" id="GO:0016787">
    <property type="term" value="F:hydrolase activity"/>
    <property type="evidence" value="ECO:0007669"/>
    <property type="project" value="UniProtKB-KW"/>
</dbReference>
<dbReference type="PROSITE" id="PS51194">
    <property type="entry name" value="HELICASE_CTER"/>
    <property type="match status" value="1"/>
</dbReference>
<dbReference type="Gene3D" id="3.30.40.10">
    <property type="entry name" value="Zinc/RING finger domain, C3HC4 (zinc finger)"/>
    <property type="match status" value="1"/>
</dbReference>
<dbReference type="CDD" id="cd18793">
    <property type="entry name" value="SF2_C_SNF"/>
    <property type="match status" value="1"/>
</dbReference>
<dbReference type="InterPro" id="IPR027417">
    <property type="entry name" value="P-loop_NTPase"/>
</dbReference>
<dbReference type="SMART" id="SM00249">
    <property type="entry name" value="PHD"/>
    <property type="match status" value="1"/>
</dbReference>
<reference evidence="11" key="1">
    <citation type="submission" date="2025-08" db="UniProtKB">
        <authorList>
            <consortium name="RefSeq"/>
        </authorList>
    </citation>
    <scope>IDENTIFICATION</scope>
    <source>
        <strain evidence="11">Airmid</strain>
    </source>
</reference>
<dbReference type="Proteomes" id="UP000515146">
    <property type="component" value="Unplaced"/>
</dbReference>
<dbReference type="Pfam" id="PF00271">
    <property type="entry name" value="Helicase_C"/>
    <property type="match status" value="1"/>
</dbReference>
<dbReference type="AlphaFoldDB" id="A0A6P6Y522"/>
<feature type="domain" description="Helicase ATP-binding" evidence="8">
    <location>
        <begin position="202"/>
        <end position="368"/>
    </location>
</feature>
<dbReference type="GO" id="GO:0008270">
    <property type="term" value="F:zinc ion binding"/>
    <property type="evidence" value="ECO:0007669"/>
    <property type="project" value="UniProtKB-KW"/>
</dbReference>
<dbReference type="GO" id="GO:0005524">
    <property type="term" value="F:ATP binding"/>
    <property type="evidence" value="ECO:0007669"/>
    <property type="project" value="InterPro"/>
</dbReference>
<keyword evidence="3" id="KW-0378">Hydrolase</keyword>
<dbReference type="PROSITE" id="PS50016">
    <property type="entry name" value="ZF_PHD_2"/>
    <property type="match status" value="1"/>
</dbReference>
<evidence type="ECO:0000256" key="1">
    <source>
        <dbReference type="ARBA" id="ARBA00022723"/>
    </source>
</evidence>
<keyword evidence="1" id="KW-0479">Metal-binding</keyword>
<dbReference type="InterPro" id="IPR001965">
    <property type="entry name" value="Znf_PHD"/>
</dbReference>
<gene>
    <name evidence="11" type="primary">LOC113794455</name>
</gene>
<evidence type="ECO:0000256" key="3">
    <source>
        <dbReference type="ARBA" id="ARBA00022801"/>
    </source>
</evidence>
<feature type="region of interest" description="Disordered" evidence="6">
    <location>
        <begin position="137"/>
        <end position="162"/>
    </location>
</feature>
<evidence type="ECO:0000259" key="9">
    <source>
        <dbReference type="PROSITE" id="PS51194"/>
    </source>
</evidence>
<dbReference type="InterPro" id="IPR014001">
    <property type="entry name" value="Helicase_ATP-bd"/>
</dbReference>
<dbReference type="InterPro" id="IPR019786">
    <property type="entry name" value="Zinc_finger_PHD-type_CS"/>
</dbReference>
<dbReference type="Pfam" id="PF00176">
    <property type="entry name" value="SNF2-rel_dom"/>
    <property type="match status" value="1"/>
</dbReference>
<dbReference type="SUPFAM" id="SSF57903">
    <property type="entry name" value="FYVE/PHD zinc finger"/>
    <property type="match status" value="1"/>
</dbReference>
<sequence>MLFSITLENRYLRFYSHICYVCQKGGRLLGCDYCEQSYHPRCIDADFLEFEAERGAWRCPICRGEDPLKSFGNRRLSRTAMMRLMNTMQQCIRAQYKISKANRDVFLWSNIKLLRPFLVDHAYNRLVKKYGAGRKKFDTQQSGSETEEDDVERGVRAPNLSKSQQKRFERWYEKAVKAGKGHILQDDVRLKDYQKAGVGWLLECFHRRSGAILADEMGLGKTVQTLAFLSALKVMGITGPHLIVVPLCTVGNWAREIRRFVPHLKFVKVCGSRFERDHIMNSQVTAQGLHDLYITTYETAVTEESFFCDTFDWQCIILDEAHRIKNESGRIRNSLNRVGANMRVLLTGTPLQNNVKELFTLLNYLFPDTLKDSDEFERLMSRHPTTGKELAKSDVDNLDIHADIVDALSQLLNELMLRRTKDLVVNLPPKIEHNIWVPLSQHGAIWYKKLLDVSEAAIQANFVRKILGAVIKMRICVCHPCCLIKFDTQLKKFQEAFAATEHESNLVRDAKELAELSNEEHIKASNKLVVLDKLLTQLHLLNCEFSSEYREMYLQNIQNHLIETPIIHKVLIFTQFQLVLDELERYCKHRGFRYLRLDGGTNKMIRELDIREFNNPDSTHLLYLICTRAGGVGINLYTANHVVLFDEDWNPFMDLQAIDRAHRIGQKRSVHVWKLITEWTIEERMRMAFRRMQKMKLDQIFIQSSARSSGAKGLPNEDSPEALDYGAKSDAYLRSMKLEELSRLTRYGREAIKSVVNESENIYDLSFDEVINRKRKSLP</sequence>
<feature type="domain" description="Helicase C-terminal" evidence="9">
    <location>
        <begin position="556"/>
        <end position="708"/>
    </location>
</feature>
<evidence type="ECO:0000313" key="10">
    <source>
        <dbReference type="Proteomes" id="UP000515146"/>
    </source>
</evidence>
<keyword evidence="4" id="KW-0862">Zinc</keyword>
<organism evidence="10 11">
    <name type="scientific">Dermatophagoides pteronyssinus</name>
    <name type="common">European house dust mite</name>
    <dbReference type="NCBI Taxonomy" id="6956"/>
    <lineage>
        <taxon>Eukaryota</taxon>
        <taxon>Metazoa</taxon>
        <taxon>Ecdysozoa</taxon>
        <taxon>Arthropoda</taxon>
        <taxon>Chelicerata</taxon>
        <taxon>Arachnida</taxon>
        <taxon>Acari</taxon>
        <taxon>Acariformes</taxon>
        <taxon>Sarcoptiformes</taxon>
        <taxon>Astigmata</taxon>
        <taxon>Psoroptidia</taxon>
        <taxon>Analgoidea</taxon>
        <taxon>Pyroglyphidae</taxon>
        <taxon>Dermatophagoidinae</taxon>
        <taxon>Dermatophagoides</taxon>
    </lineage>
</organism>
<keyword evidence="10" id="KW-1185">Reference proteome</keyword>
<dbReference type="CDD" id="cd17919">
    <property type="entry name" value="DEXHc_Snf"/>
    <property type="match status" value="1"/>
</dbReference>